<proteinExistence type="predicted"/>
<reference evidence="1" key="1">
    <citation type="submission" date="2020-01" db="EMBL/GenBank/DDBJ databases">
        <authorList>
            <person name="Meier V. D."/>
            <person name="Meier V D."/>
        </authorList>
    </citation>
    <scope>NUCLEOTIDE SEQUENCE</scope>
    <source>
        <strain evidence="1">HLG_WM_MAG_05</strain>
    </source>
</reference>
<evidence type="ECO:0000313" key="1">
    <source>
        <dbReference type="EMBL" id="CAA6825827.1"/>
    </source>
</evidence>
<protein>
    <submittedName>
        <fullName evidence="1">Integrase</fullName>
    </submittedName>
</protein>
<organism evidence="1">
    <name type="scientific">uncultured Sulfurovum sp</name>
    <dbReference type="NCBI Taxonomy" id="269237"/>
    <lineage>
        <taxon>Bacteria</taxon>
        <taxon>Pseudomonadati</taxon>
        <taxon>Campylobacterota</taxon>
        <taxon>Epsilonproteobacteria</taxon>
        <taxon>Campylobacterales</taxon>
        <taxon>Sulfurovaceae</taxon>
        <taxon>Sulfurovum</taxon>
        <taxon>environmental samples</taxon>
    </lineage>
</organism>
<dbReference type="AlphaFoldDB" id="A0A6S6U6B8"/>
<sequence length="140" mass="16470">MFSKTCSNLSVAPKLWCLERFGAILYLIKFYHVFSDMVTNRLLKMAYIKSKKYGSSVQFYHKKNGDFTYYITYKDANNKLKRVKVGEKSQGITEHYCYAKRSELVNAIRLGEDPQQIIKGRKKSFTFLNAYENYIIWAKS</sequence>
<dbReference type="EMBL" id="CACVAU010000084">
    <property type="protein sequence ID" value="CAA6825827.1"/>
    <property type="molecule type" value="Genomic_DNA"/>
</dbReference>
<gene>
    <name evidence="1" type="ORF">HELGO_WM7437</name>
</gene>
<accession>A0A6S6U6B8</accession>
<name>A0A6S6U6B8_9BACT</name>